<keyword evidence="2" id="KW-0276">Fatty acid metabolism</keyword>
<dbReference type="eggNOG" id="ENOG502QQ8Z">
    <property type="taxonomic scope" value="Eukaryota"/>
</dbReference>
<organism evidence="5 6">
    <name type="scientific">Pteropus alecto</name>
    <name type="common">Black flying fox</name>
    <dbReference type="NCBI Taxonomy" id="9402"/>
    <lineage>
        <taxon>Eukaryota</taxon>
        <taxon>Metazoa</taxon>
        <taxon>Chordata</taxon>
        <taxon>Craniata</taxon>
        <taxon>Vertebrata</taxon>
        <taxon>Euteleostomi</taxon>
        <taxon>Mammalia</taxon>
        <taxon>Eutheria</taxon>
        <taxon>Laurasiatheria</taxon>
        <taxon>Chiroptera</taxon>
        <taxon>Yinpterochiroptera</taxon>
        <taxon>Pteropodoidea</taxon>
        <taxon>Pteropodidae</taxon>
        <taxon>Pteropodinae</taxon>
        <taxon>Pteropus</taxon>
    </lineage>
</organism>
<accession>L5KPW0</accession>
<feature type="non-terminal residue" evidence="5">
    <location>
        <position position="1"/>
    </location>
</feature>
<dbReference type="InterPro" id="IPR042490">
    <property type="entry name" value="Thio_Ohase/BAAT_N"/>
</dbReference>
<dbReference type="GO" id="GO:0005777">
    <property type="term" value="C:peroxisome"/>
    <property type="evidence" value="ECO:0007669"/>
    <property type="project" value="TreeGrafter"/>
</dbReference>
<comment type="similarity">
    <text evidence="1">Belongs to the C/M/P thioester hydrolase family.</text>
</comment>
<protein>
    <submittedName>
        <fullName evidence="5">Acyl-coenzyme A amino acid N-acyltransferase 2</fullName>
    </submittedName>
</protein>
<evidence type="ECO:0000259" key="4">
    <source>
        <dbReference type="Pfam" id="PF08840"/>
    </source>
</evidence>
<dbReference type="AlphaFoldDB" id="L5KPW0"/>
<dbReference type="STRING" id="9402.L5KPW0"/>
<dbReference type="InParanoid" id="L5KPW0"/>
<keyword evidence="5" id="KW-0808">Transferase</keyword>
<dbReference type="PANTHER" id="PTHR10824:SF1">
    <property type="entry name" value="ACYL-COENZYME A AMINO ACID N-ACYLTRANSFERASE 1-RELATED"/>
    <property type="match status" value="1"/>
</dbReference>
<dbReference type="InterPro" id="IPR006862">
    <property type="entry name" value="Thio_Ohase/aa_AcTrfase"/>
</dbReference>
<feature type="domain" description="Acyl-CoA thioester hydrolase/bile acid-CoA amino acid N-acetyltransferase" evidence="3">
    <location>
        <begin position="2"/>
        <end position="124"/>
    </location>
</feature>
<evidence type="ECO:0000256" key="1">
    <source>
        <dbReference type="ARBA" id="ARBA00006538"/>
    </source>
</evidence>
<dbReference type="GO" id="GO:0016746">
    <property type="term" value="F:acyltransferase activity"/>
    <property type="evidence" value="ECO:0007669"/>
    <property type="project" value="UniProtKB-KW"/>
</dbReference>
<dbReference type="PANTHER" id="PTHR10824">
    <property type="entry name" value="ACYL-COENZYME A THIOESTERASE-RELATED"/>
    <property type="match status" value="1"/>
</dbReference>
<dbReference type="Proteomes" id="UP000010552">
    <property type="component" value="Unassembled WGS sequence"/>
</dbReference>
<dbReference type="Pfam" id="PF08840">
    <property type="entry name" value="BAAT_C"/>
    <property type="match status" value="1"/>
</dbReference>
<reference evidence="6" key="1">
    <citation type="journal article" date="2013" name="Science">
        <title>Comparative analysis of bat genomes provides insight into the evolution of flight and immunity.</title>
        <authorList>
            <person name="Zhang G."/>
            <person name="Cowled C."/>
            <person name="Shi Z."/>
            <person name="Huang Z."/>
            <person name="Bishop-Lilly K.A."/>
            <person name="Fang X."/>
            <person name="Wynne J.W."/>
            <person name="Xiong Z."/>
            <person name="Baker M.L."/>
            <person name="Zhao W."/>
            <person name="Tachedjian M."/>
            <person name="Zhu Y."/>
            <person name="Zhou P."/>
            <person name="Jiang X."/>
            <person name="Ng J."/>
            <person name="Yang L."/>
            <person name="Wu L."/>
            <person name="Xiao J."/>
            <person name="Feng Y."/>
            <person name="Chen Y."/>
            <person name="Sun X."/>
            <person name="Zhang Y."/>
            <person name="Marsh G.A."/>
            <person name="Crameri G."/>
            <person name="Broder C.C."/>
            <person name="Frey K.G."/>
            <person name="Wang L.F."/>
            <person name="Wang J."/>
        </authorList>
    </citation>
    <scope>NUCLEOTIDE SEQUENCE [LARGE SCALE GENOMIC DNA]</scope>
</reference>
<dbReference type="EMBL" id="KB030636">
    <property type="protein sequence ID" value="ELK12951.1"/>
    <property type="molecule type" value="Genomic_DNA"/>
</dbReference>
<keyword evidence="6" id="KW-1185">Reference proteome</keyword>
<dbReference type="FunFam" id="3.40.50.1820:FF:000024">
    <property type="entry name" value="acyl-coenzyme A thioesterase 4"/>
    <property type="match status" value="1"/>
</dbReference>
<evidence type="ECO:0000256" key="2">
    <source>
        <dbReference type="ARBA" id="ARBA00022832"/>
    </source>
</evidence>
<dbReference type="Gene3D" id="3.40.50.1820">
    <property type="entry name" value="alpha/beta hydrolase"/>
    <property type="match status" value="2"/>
</dbReference>
<evidence type="ECO:0000313" key="5">
    <source>
        <dbReference type="EMBL" id="ELK12951.1"/>
    </source>
</evidence>
<dbReference type="Pfam" id="PF04775">
    <property type="entry name" value="Bile_Hydr_Trans"/>
    <property type="match status" value="2"/>
</dbReference>
<dbReference type="GO" id="GO:0047617">
    <property type="term" value="F:fatty acyl-CoA hydrolase activity"/>
    <property type="evidence" value="ECO:0007669"/>
    <property type="project" value="TreeGrafter"/>
</dbReference>
<dbReference type="GO" id="GO:0006637">
    <property type="term" value="P:acyl-CoA metabolic process"/>
    <property type="evidence" value="ECO:0007669"/>
    <property type="project" value="TreeGrafter"/>
</dbReference>
<evidence type="ECO:0000259" key="3">
    <source>
        <dbReference type="Pfam" id="PF04775"/>
    </source>
</evidence>
<name>L5KPW0_PTEAL</name>
<dbReference type="InterPro" id="IPR014940">
    <property type="entry name" value="BAAT_C"/>
</dbReference>
<keyword evidence="2" id="KW-0443">Lipid metabolism</keyword>
<keyword evidence="5" id="KW-0012">Acyltransferase</keyword>
<proteinExistence type="inferred from homology"/>
<dbReference type="GO" id="GO:0006631">
    <property type="term" value="P:fatty acid metabolic process"/>
    <property type="evidence" value="ECO:0007669"/>
    <property type="project" value="UniProtKB-KW"/>
</dbReference>
<feature type="domain" description="Acyl-CoA thioester hydrolase/bile acid-CoA amino acid N-acetyltransferase" evidence="3">
    <location>
        <begin position="242"/>
        <end position="371"/>
    </location>
</feature>
<dbReference type="InterPro" id="IPR029058">
    <property type="entry name" value="AB_hydrolase_fold"/>
</dbReference>
<gene>
    <name evidence="5" type="ORF">PAL_GLEAN10007994</name>
</gene>
<feature type="domain" description="BAAT/Acyl-CoA thioester hydrolase C-terminal" evidence="4">
    <location>
        <begin position="432"/>
        <end position="640"/>
    </location>
</feature>
<dbReference type="SUPFAM" id="SSF53474">
    <property type="entry name" value="alpha/beta-Hydrolases"/>
    <property type="match status" value="2"/>
</dbReference>
<dbReference type="Gene3D" id="2.60.40.2240">
    <property type="entry name" value="Acyl-CoA thioester hydrolase/BAAT N-terminal domain"/>
    <property type="match status" value="2"/>
</dbReference>
<sequence length="646" mass="71442">ATGLTPFQIVLLQASLKDEKGNLFHSHAYYRASENSEVDLEHASSLEGDYVGVYPMGLFWSLKPEKKFTKLLKRDVINSPFQIQLKLYDSDFTMIPSVTTASKVSLILERWYVAPGVTWVQVREGCIRGALFLPPGEGCFPGVTDLFGNAGKLIKSQASFLASHSFVTLALAYCDYEDLPSKLEKVDLEYFEEATNFLLRHLKIIFAFSEECLSVRAGNTAWPLGQLSMFQLTATPASALADEPVHIRATGLAPLQMVTLTASLKDETGKLFRSKAFYRANEAGELDLKQAPSFGGDYVGVHPMGLFWSLKPERPFGRLLKRDVMSSPFLVTLNLYNSVCFQYSATVEPGASQVVQRWFFSPGTQRVQIREGRVRGALFLPPGEGPFPGIIDLFGGFGGLVEFRASLLAAHGFAVLALAYFAYEDLPNLLEVDLDYFEEAANLLLAHPKIQRPGIGVISVSKGAEIGLAMACFLKQVVAIVCINGPNAIFEFPLRYRNLVITPIPSFLERMQIDVSGAVRLRHYRGDPRDKLNQQSVLPVEKAGGQILFIVGEDDESSNSREHAKQALDQLRSHGRSNGRMLVYPGAGHLIEPPYAPLCYASQNNHLSVPLLWGGDPVAHAAAQEHAWGEIQKFFRQHLSQARSQL</sequence>
<evidence type="ECO:0000313" key="6">
    <source>
        <dbReference type="Proteomes" id="UP000010552"/>
    </source>
</evidence>
<dbReference type="FunFam" id="2.60.40.2240:FF:000001">
    <property type="entry name" value="acyl-coenzyme A thioesterase 4"/>
    <property type="match status" value="2"/>
</dbReference>